<dbReference type="PANTHER" id="PTHR12901:SF10">
    <property type="entry name" value="COENZYME Q-BINDING PROTEIN COQ10, MITOCHONDRIAL"/>
    <property type="match status" value="1"/>
</dbReference>
<dbReference type="OrthoDB" id="9804759at2"/>
<keyword evidence="4" id="KW-1185">Reference proteome</keyword>
<dbReference type="Pfam" id="PF03364">
    <property type="entry name" value="Polyketide_cyc"/>
    <property type="match status" value="1"/>
</dbReference>
<dbReference type="STRING" id="1610491.AAV94_08725"/>
<evidence type="ECO:0000256" key="1">
    <source>
        <dbReference type="ARBA" id="ARBA00008918"/>
    </source>
</evidence>
<dbReference type="PANTHER" id="PTHR12901">
    <property type="entry name" value="SPERM PROTEIN HOMOLOG"/>
    <property type="match status" value="1"/>
</dbReference>
<comment type="caution">
    <text evidence="3">The sequence shown here is derived from an EMBL/GenBank/DDBJ whole genome shotgun (WGS) entry which is preliminary data.</text>
</comment>
<feature type="domain" description="Coenzyme Q-binding protein COQ10 START" evidence="2">
    <location>
        <begin position="14"/>
        <end position="140"/>
    </location>
</feature>
<evidence type="ECO:0000313" key="3">
    <source>
        <dbReference type="EMBL" id="KKW67716.1"/>
    </source>
</evidence>
<name>A0A0U1PZ12_9BURK</name>
<reference evidence="3 4" key="1">
    <citation type="submission" date="2015-05" db="EMBL/GenBank/DDBJ databases">
        <title>Draft genome sequence of Lampropedia sp. CT6, isolated from the microbial mat of a hot water spring, located at Manikaran, India.</title>
        <authorList>
            <person name="Tripathi C."/>
            <person name="Rani P."/>
            <person name="Mahato N.K."/>
            <person name="Lal R."/>
        </authorList>
    </citation>
    <scope>NUCLEOTIDE SEQUENCE [LARGE SCALE GENOMIC DNA]</scope>
    <source>
        <strain evidence="3 4">CT6</strain>
    </source>
</reference>
<dbReference type="SUPFAM" id="SSF55961">
    <property type="entry name" value="Bet v1-like"/>
    <property type="match status" value="1"/>
</dbReference>
<proteinExistence type="inferred from homology"/>
<dbReference type="Proteomes" id="UP000050580">
    <property type="component" value="Unassembled WGS sequence"/>
</dbReference>
<dbReference type="PATRIC" id="fig|1610491.3.peg.1857"/>
<dbReference type="Gene3D" id="3.30.530.20">
    <property type="match status" value="1"/>
</dbReference>
<dbReference type="AlphaFoldDB" id="A0A0U1PZ12"/>
<dbReference type="InterPro" id="IPR023393">
    <property type="entry name" value="START-like_dom_sf"/>
</dbReference>
<organism evidence="3 4">
    <name type="scientific">Lampropedia cohaerens</name>
    <dbReference type="NCBI Taxonomy" id="1610491"/>
    <lineage>
        <taxon>Bacteria</taxon>
        <taxon>Pseudomonadati</taxon>
        <taxon>Pseudomonadota</taxon>
        <taxon>Betaproteobacteria</taxon>
        <taxon>Burkholderiales</taxon>
        <taxon>Comamonadaceae</taxon>
        <taxon>Lampropedia</taxon>
    </lineage>
</organism>
<dbReference type="GO" id="GO:0048039">
    <property type="term" value="F:ubiquinone binding"/>
    <property type="evidence" value="ECO:0007669"/>
    <property type="project" value="InterPro"/>
</dbReference>
<dbReference type="InterPro" id="IPR044996">
    <property type="entry name" value="COQ10-like"/>
</dbReference>
<evidence type="ECO:0000259" key="2">
    <source>
        <dbReference type="Pfam" id="PF03364"/>
    </source>
</evidence>
<dbReference type="EMBL" id="LBNQ01000025">
    <property type="protein sequence ID" value="KKW67716.1"/>
    <property type="molecule type" value="Genomic_DNA"/>
</dbReference>
<accession>A0A0U1PZ12</accession>
<dbReference type="RefSeq" id="WP_046741938.1">
    <property type="nucleotide sequence ID" value="NZ_LBNQ01000025.1"/>
</dbReference>
<comment type="similarity">
    <text evidence="1">Belongs to the ribosome association toxin RatA family.</text>
</comment>
<evidence type="ECO:0000313" key="4">
    <source>
        <dbReference type="Proteomes" id="UP000050580"/>
    </source>
</evidence>
<gene>
    <name evidence="3" type="ORF">AAV94_08725</name>
</gene>
<dbReference type="CDD" id="cd07813">
    <property type="entry name" value="COQ10p_like"/>
    <property type="match status" value="1"/>
</dbReference>
<dbReference type="GO" id="GO:0045333">
    <property type="term" value="P:cellular respiration"/>
    <property type="evidence" value="ECO:0007669"/>
    <property type="project" value="InterPro"/>
</dbReference>
<sequence>MKQVEKSALVWHGPASMFALVTDVARYSEFLPWCDRSRVLEQDEHGMTAEVGIALGKLRQSFVTRNTHEGTEKVHMRLLRGPFSALEGTWTFQPVGGADAHASQACKVTLVLRYDFASLPLRLLVGPVFDKIANTMVDAFVQRADALYGKRPG</sequence>
<dbReference type="InterPro" id="IPR005031">
    <property type="entry name" value="COQ10_START"/>
</dbReference>
<protein>
    <submittedName>
        <fullName evidence="3">Cyclase</fullName>
    </submittedName>
</protein>